<feature type="domain" description="NodB homology" evidence="5">
    <location>
        <begin position="334"/>
        <end position="509"/>
    </location>
</feature>
<feature type="compositionally biased region" description="Basic and acidic residues" evidence="3">
    <location>
        <begin position="208"/>
        <end position="217"/>
    </location>
</feature>
<keyword evidence="4" id="KW-0812">Transmembrane</keyword>
<dbReference type="GO" id="GO:0016810">
    <property type="term" value="F:hydrolase activity, acting on carbon-nitrogen (but not peptide) bonds"/>
    <property type="evidence" value="ECO:0007669"/>
    <property type="project" value="InterPro"/>
</dbReference>
<evidence type="ECO:0000256" key="3">
    <source>
        <dbReference type="SAM" id="MobiDB-lite"/>
    </source>
</evidence>
<feature type="region of interest" description="Disordered" evidence="3">
    <location>
        <begin position="191"/>
        <end position="218"/>
    </location>
</feature>
<dbReference type="RefSeq" id="WP_347297532.1">
    <property type="nucleotide sequence ID" value="NZ_CP142434.1"/>
</dbReference>
<feature type="transmembrane region" description="Helical" evidence="4">
    <location>
        <begin position="12"/>
        <end position="33"/>
    </location>
</feature>
<dbReference type="EMBL" id="CP142434">
    <property type="protein sequence ID" value="XBC47372.1"/>
    <property type="molecule type" value="Genomic_DNA"/>
</dbReference>
<accession>A0AB74TPA8</accession>
<keyword evidence="4" id="KW-1133">Transmembrane helix</keyword>
<dbReference type="SUPFAM" id="SSF88713">
    <property type="entry name" value="Glycoside hydrolase/deacetylase"/>
    <property type="match status" value="1"/>
</dbReference>
<dbReference type="GO" id="GO:0005975">
    <property type="term" value="P:carbohydrate metabolic process"/>
    <property type="evidence" value="ECO:0007669"/>
    <property type="project" value="InterPro"/>
</dbReference>
<organism evidence="6">
    <name type="scientific">Dolosigranulum savutiense</name>
    <dbReference type="NCBI Taxonomy" id="3110288"/>
    <lineage>
        <taxon>Bacteria</taxon>
        <taxon>Bacillati</taxon>
        <taxon>Bacillota</taxon>
        <taxon>Bacilli</taxon>
        <taxon>Lactobacillales</taxon>
        <taxon>Carnobacteriaceae</taxon>
        <taxon>Dolosigranulum</taxon>
    </lineage>
</organism>
<protein>
    <submittedName>
        <fullName evidence="6">Polysaccharide deacetylase family protein</fullName>
    </submittedName>
</protein>
<dbReference type="Pfam" id="PF01522">
    <property type="entry name" value="Polysacc_deac_1"/>
    <property type="match status" value="1"/>
</dbReference>
<dbReference type="InterPro" id="IPR002509">
    <property type="entry name" value="NODB_dom"/>
</dbReference>
<keyword evidence="2" id="KW-0378">Hydrolase</keyword>
<dbReference type="PANTHER" id="PTHR10587:SF133">
    <property type="entry name" value="CHITIN DEACETYLASE 1-RELATED"/>
    <property type="match status" value="1"/>
</dbReference>
<keyword evidence="4" id="KW-0472">Membrane</keyword>
<evidence type="ECO:0000256" key="4">
    <source>
        <dbReference type="SAM" id="Phobius"/>
    </source>
</evidence>
<dbReference type="GO" id="GO:0046872">
    <property type="term" value="F:metal ion binding"/>
    <property type="evidence" value="ECO:0007669"/>
    <property type="project" value="UniProtKB-KW"/>
</dbReference>
<dbReference type="Gene3D" id="3.20.20.370">
    <property type="entry name" value="Glycoside hydrolase/deacetylase"/>
    <property type="match status" value="1"/>
</dbReference>
<dbReference type="PANTHER" id="PTHR10587">
    <property type="entry name" value="GLYCOSYL TRANSFERASE-RELATED"/>
    <property type="match status" value="1"/>
</dbReference>
<reference evidence="6" key="1">
    <citation type="submission" date="2023-12" db="EMBL/GenBank/DDBJ databases">
        <title>Dolosigranulum savutii sp. nov. isolated from human upper respiratory samples collected in Botswana.</title>
        <authorList>
            <person name="Kelly M.S."/>
        </authorList>
    </citation>
    <scope>NUCLEOTIDE SEQUENCE</scope>
    <source>
        <strain evidence="6">MSK312</strain>
    </source>
</reference>
<feature type="compositionally biased region" description="Acidic residues" evidence="3">
    <location>
        <begin position="194"/>
        <end position="205"/>
    </location>
</feature>
<evidence type="ECO:0000256" key="1">
    <source>
        <dbReference type="ARBA" id="ARBA00022723"/>
    </source>
</evidence>
<sequence>MSDKTMKRFFKGVGYGLLWLVSLVIVAVGVFWATEQGVIGEWFPQFSSEPESTVQVDSFATNNGSDAFEEAVHVQTGKTFHMVETAPRFHVAAIDEEITHTMAELRQSFAEKYNEEMERQQLNSKAPISEKRPFYQLDYEIEAVNDSVYAITFESMIYNDDTLANRASQVLLVDVEAESVSPLADIFETKNETDEAVATDDDTMTNEESTKDSKDSTKSLVDSVQEALASEHGEDVKLATFTQDFPTIEALLPYMTVNKAGIALTFDAEQVASAKATAETYTVELSWEELNASINDEWREYLDLPELTPEVAYAQGDQPWTPVTRGPASTDGKKRVALTYDDGPGGEETTGRLLKMLEQHNAKATFYMLGDVVEYNPEMAQRVHKAGHEIGNHSWGHPVLPSLGPAGAAESIAKAEESIKKAVGQGTKHYRPPYGERTMEVDEAIGKPAILWSIDTQDWRTRNAQSVFEEVRSKVQDGDIILMHDIHPETIDASALILDYLDSQGFEMVTVSELMGY</sequence>
<dbReference type="GO" id="GO:0016020">
    <property type="term" value="C:membrane"/>
    <property type="evidence" value="ECO:0007669"/>
    <property type="project" value="TreeGrafter"/>
</dbReference>
<evidence type="ECO:0000313" key="6">
    <source>
        <dbReference type="EMBL" id="XBC47372.1"/>
    </source>
</evidence>
<evidence type="ECO:0000259" key="5">
    <source>
        <dbReference type="PROSITE" id="PS51677"/>
    </source>
</evidence>
<dbReference type="InterPro" id="IPR011330">
    <property type="entry name" value="Glyco_hydro/deAcase_b/a-brl"/>
</dbReference>
<evidence type="ECO:0000256" key="2">
    <source>
        <dbReference type="ARBA" id="ARBA00022801"/>
    </source>
</evidence>
<dbReference type="InterPro" id="IPR050248">
    <property type="entry name" value="Polysacc_deacetylase_ArnD"/>
</dbReference>
<dbReference type="AlphaFoldDB" id="A0AB74TPA8"/>
<dbReference type="PROSITE" id="PS51677">
    <property type="entry name" value="NODB"/>
    <property type="match status" value="1"/>
</dbReference>
<keyword evidence="1" id="KW-0479">Metal-binding</keyword>
<gene>
    <name evidence="6" type="ORF">VUQ09_07310</name>
</gene>
<name>A0AB74TPA8_9LACT</name>
<proteinExistence type="predicted"/>